<dbReference type="SUPFAM" id="SSF51658">
    <property type="entry name" value="Xylose isomerase-like"/>
    <property type="match status" value="1"/>
</dbReference>
<dbReference type="GeneID" id="70242583"/>
<dbReference type="PANTHER" id="PTHR12110">
    <property type="entry name" value="HYDROXYPYRUVATE ISOMERASE"/>
    <property type="match status" value="1"/>
</dbReference>
<dbReference type="InterPro" id="IPR050312">
    <property type="entry name" value="IolE/XylAMocC-like"/>
</dbReference>
<dbReference type="AlphaFoldDB" id="A0AAD4KDV1"/>
<dbReference type="Pfam" id="PF01261">
    <property type="entry name" value="AP_endonuc_2"/>
    <property type="match status" value="1"/>
</dbReference>
<dbReference type="Gene3D" id="3.20.20.150">
    <property type="entry name" value="Divalent-metal-dependent TIM barrel enzymes"/>
    <property type="match status" value="1"/>
</dbReference>
<gene>
    <name evidence="2" type="ORF">BGW36DRAFT_308031</name>
</gene>
<evidence type="ECO:0000259" key="1">
    <source>
        <dbReference type="Pfam" id="PF01261"/>
    </source>
</evidence>
<comment type="caution">
    <text evidence="2">The sequence shown here is derived from an EMBL/GenBank/DDBJ whole genome shotgun (WGS) entry which is preliminary data.</text>
</comment>
<keyword evidence="3" id="KW-1185">Reference proteome</keyword>
<dbReference type="PANTHER" id="PTHR12110:SF56">
    <property type="entry name" value="DEHYDRATASE, PUTATIVE (AFU_ORTHOLOGUE AFUA_6G08740)-RELATED"/>
    <property type="match status" value="1"/>
</dbReference>
<dbReference type="Proteomes" id="UP001201262">
    <property type="component" value="Unassembled WGS sequence"/>
</dbReference>
<sequence length="351" mass="39510">MPAPITLASLRSVPLAYATCSIGSSPSDTLPDKLLAISNAGFTAIELSFPDIQQHAEKLHNREVASDSYAELTLAARDIAKLCKKLNLEIMMLQPFSNFEGWPRGSVEREQVFLKAKAWMQLMEACGTDLLQVGSTDSLEESISTNRADIVRDLRELADMLAKQNMRMAYENWCWSTHARTWKDVWEIVKEVDRPNVGLCLDTFQTAGSEWADPRSPSGLLEGIPKPELERRWKENMLKLSQTIPGTKIFLLQVSDAYKPAKAIENEAKDGLRPRAQWSHAYRPMPYAGGYLPIEDVTKAVLKTGFRGYFSMEIFDSGPEGKGKEHEVNQYAKKAMESMQRLFKNVAETNE</sequence>
<dbReference type="InterPro" id="IPR036237">
    <property type="entry name" value="Xyl_isomerase-like_sf"/>
</dbReference>
<accession>A0AAD4KDV1</accession>
<evidence type="ECO:0000313" key="3">
    <source>
        <dbReference type="Proteomes" id="UP001201262"/>
    </source>
</evidence>
<dbReference type="RefSeq" id="XP_046065836.1">
    <property type="nucleotide sequence ID" value="XM_046212296.1"/>
</dbReference>
<feature type="domain" description="Xylose isomerase-like TIM barrel" evidence="1">
    <location>
        <begin position="36"/>
        <end position="339"/>
    </location>
</feature>
<evidence type="ECO:0000313" key="2">
    <source>
        <dbReference type="EMBL" id="KAH8689482.1"/>
    </source>
</evidence>
<dbReference type="InterPro" id="IPR013022">
    <property type="entry name" value="Xyl_isomerase-like_TIM-brl"/>
</dbReference>
<reference evidence="2" key="1">
    <citation type="submission" date="2021-12" db="EMBL/GenBank/DDBJ databases">
        <title>Convergent genome expansion in fungi linked to evolution of root-endophyte symbiosis.</title>
        <authorList>
            <consortium name="DOE Joint Genome Institute"/>
            <person name="Ke Y.-H."/>
            <person name="Bonito G."/>
            <person name="Liao H.-L."/>
            <person name="Looney B."/>
            <person name="Rojas-Flechas A."/>
            <person name="Nash J."/>
            <person name="Hameed K."/>
            <person name="Schadt C."/>
            <person name="Martin F."/>
            <person name="Crous P.W."/>
            <person name="Miettinen O."/>
            <person name="Magnuson J.K."/>
            <person name="Labbe J."/>
            <person name="Jacobson D."/>
            <person name="Doktycz M.J."/>
            <person name="Veneault-Fourrey C."/>
            <person name="Kuo A."/>
            <person name="Mondo S."/>
            <person name="Calhoun S."/>
            <person name="Riley R."/>
            <person name="Ohm R."/>
            <person name="LaButti K."/>
            <person name="Andreopoulos B."/>
            <person name="Pangilinan J."/>
            <person name="Nolan M."/>
            <person name="Tritt A."/>
            <person name="Clum A."/>
            <person name="Lipzen A."/>
            <person name="Daum C."/>
            <person name="Barry K."/>
            <person name="Grigoriev I.V."/>
            <person name="Vilgalys R."/>
        </authorList>
    </citation>
    <scope>NUCLEOTIDE SEQUENCE</scope>
    <source>
        <strain evidence="2">PMI_201</strain>
    </source>
</reference>
<name>A0AAD4KDV1_9EURO</name>
<organism evidence="2 3">
    <name type="scientific">Talaromyces proteolyticus</name>
    <dbReference type="NCBI Taxonomy" id="1131652"/>
    <lineage>
        <taxon>Eukaryota</taxon>
        <taxon>Fungi</taxon>
        <taxon>Dikarya</taxon>
        <taxon>Ascomycota</taxon>
        <taxon>Pezizomycotina</taxon>
        <taxon>Eurotiomycetes</taxon>
        <taxon>Eurotiomycetidae</taxon>
        <taxon>Eurotiales</taxon>
        <taxon>Trichocomaceae</taxon>
        <taxon>Talaromyces</taxon>
        <taxon>Talaromyces sect. Bacilispori</taxon>
    </lineage>
</organism>
<proteinExistence type="predicted"/>
<dbReference type="EMBL" id="JAJTJA010000015">
    <property type="protein sequence ID" value="KAH8689482.1"/>
    <property type="molecule type" value="Genomic_DNA"/>
</dbReference>
<protein>
    <submittedName>
        <fullName evidence="2">3-dehydroshikimate dehydratase</fullName>
    </submittedName>
</protein>